<organism evidence="8 9">
    <name type="scientific">Geothrix edaphica</name>
    <dbReference type="NCBI Taxonomy" id="2927976"/>
    <lineage>
        <taxon>Bacteria</taxon>
        <taxon>Pseudomonadati</taxon>
        <taxon>Acidobacteriota</taxon>
        <taxon>Holophagae</taxon>
        <taxon>Holophagales</taxon>
        <taxon>Holophagaceae</taxon>
        <taxon>Geothrix</taxon>
    </lineage>
</organism>
<reference evidence="8" key="1">
    <citation type="journal article" date="2023" name="Antonie Van Leeuwenhoek">
        <title>Mesoterricola silvestris gen. nov., sp. nov., Mesoterricola sediminis sp. nov., Geothrix oryzae sp. nov., Geothrix edaphica sp. nov., Geothrix rubra sp. nov., and Geothrix limicola sp. nov., six novel members of Acidobacteriota isolated from soils.</title>
        <authorList>
            <person name="Itoh H."/>
            <person name="Sugisawa Y."/>
            <person name="Mise K."/>
            <person name="Xu Z."/>
            <person name="Kuniyasu M."/>
            <person name="Ushijima N."/>
            <person name="Kawano K."/>
            <person name="Kobayashi E."/>
            <person name="Shiratori Y."/>
            <person name="Masuda Y."/>
            <person name="Senoo K."/>
        </authorList>
    </citation>
    <scope>NUCLEOTIDE SEQUENCE</scope>
    <source>
        <strain evidence="8">Red802</strain>
    </source>
</reference>
<evidence type="ECO:0000256" key="3">
    <source>
        <dbReference type="ARBA" id="ARBA00013208"/>
    </source>
</evidence>
<sequence>MAGLMSGEHMMKPWILPAALALALAPLAVVHPVRVSGRSMEPALHDGSLRLALRAWVSHAPRRGEIWLVEGPHGPTVKRVLGLPGNSVAWTGPDLWVNSQRLDEPWVVHPEREGRGRTGCGDGYLVLGDNRPDSQDGRSWGPLPAKALRARIL</sequence>
<evidence type="ECO:0000256" key="1">
    <source>
        <dbReference type="ARBA" id="ARBA00000677"/>
    </source>
</evidence>
<evidence type="ECO:0000256" key="2">
    <source>
        <dbReference type="ARBA" id="ARBA00009370"/>
    </source>
</evidence>
<dbReference type="CDD" id="cd06530">
    <property type="entry name" value="S26_SPase_I"/>
    <property type="match status" value="1"/>
</dbReference>
<comment type="caution">
    <text evidence="8">The sequence shown here is derived from an EMBL/GenBank/DDBJ whole genome shotgun (WGS) entry which is preliminary data.</text>
</comment>
<dbReference type="PANTHER" id="PTHR43390:SF1">
    <property type="entry name" value="CHLOROPLAST PROCESSING PEPTIDASE"/>
    <property type="match status" value="1"/>
</dbReference>
<dbReference type="InterPro" id="IPR019533">
    <property type="entry name" value="Peptidase_S26"/>
</dbReference>
<feature type="domain" description="Peptidase S26" evidence="7">
    <location>
        <begin position="14"/>
        <end position="151"/>
    </location>
</feature>
<dbReference type="NCBIfam" id="TIGR02227">
    <property type="entry name" value="sigpep_I_bact"/>
    <property type="match status" value="1"/>
</dbReference>
<dbReference type="Pfam" id="PF10502">
    <property type="entry name" value="Peptidase_S26"/>
    <property type="match status" value="1"/>
</dbReference>
<evidence type="ECO:0000256" key="4">
    <source>
        <dbReference type="ARBA" id="ARBA00019232"/>
    </source>
</evidence>
<dbReference type="InterPro" id="IPR036286">
    <property type="entry name" value="LexA/Signal_pep-like_sf"/>
</dbReference>
<dbReference type="InterPro" id="IPR000223">
    <property type="entry name" value="Pept_S26A_signal_pept_1"/>
</dbReference>
<dbReference type="Gene3D" id="2.10.109.10">
    <property type="entry name" value="Umud Fragment, subunit A"/>
    <property type="match status" value="1"/>
</dbReference>
<keyword evidence="9" id="KW-1185">Reference proteome</keyword>
<comment type="catalytic activity">
    <reaction evidence="1 6">
        <text>Cleavage of hydrophobic, N-terminal signal or leader sequences from secreted and periplasmic proteins.</text>
        <dbReference type="EC" id="3.4.21.89"/>
    </reaction>
</comment>
<dbReference type="Proteomes" id="UP001165044">
    <property type="component" value="Unassembled WGS sequence"/>
</dbReference>
<accession>A0ABQ5PUS4</accession>
<evidence type="ECO:0000313" key="9">
    <source>
        <dbReference type="Proteomes" id="UP001165044"/>
    </source>
</evidence>
<dbReference type="PROSITE" id="PS00761">
    <property type="entry name" value="SPASE_I_3"/>
    <property type="match status" value="1"/>
</dbReference>
<name>A0ABQ5PUS4_9BACT</name>
<protein>
    <recommendedName>
        <fullName evidence="4 6">Signal peptidase I</fullName>
        <ecNumber evidence="3 6">3.4.21.89</ecNumber>
    </recommendedName>
</protein>
<keyword evidence="6" id="KW-0645">Protease</keyword>
<comment type="subcellular location">
    <subcellularLocation>
        <location evidence="6">Membrane</location>
        <topology evidence="6">Single-pass type II membrane protein</topology>
    </subcellularLocation>
</comment>
<evidence type="ECO:0000256" key="5">
    <source>
        <dbReference type="ARBA" id="ARBA00022801"/>
    </source>
</evidence>
<evidence type="ECO:0000313" key="8">
    <source>
        <dbReference type="EMBL" id="GLH65840.1"/>
    </source>
</evidence>
<dbReference type="SUPFAM" id="SSF51306">
    <property type="entry name" value="LexA/Signal peptidase"/>
    <property type="match status" value="1"/>
</dbReference>
<dbReference type="InterPro" id="IPR019758">
    <property type="entry name" value="Pept_S26A_signal_pept_1_CS"/>
</dbReference>
<gene>
    <name evidence="8" type="ORF">GETHED_02040</name>
</gene>
<evidence type="ECO:0000256" key="6">
    <source>
        <dbReference type="RuleBase" id="RU362042"/>
    </source>
</evidence>
<dbReference type="EMBL" id="BSDC01000001">
    <property type="protein sequence ID" value="GLH65840.1"/>
    <property type="molecule type" value="Genomic_DNA"/>
</dbReference>
<dbReference type="EC" id="3.4.21.89" evidence="3 6"/>
<comment type="similarity">
    <text evidence="2 6">Belongs to the peptidase S26 family.</text>
</comment>
<evidence type="ECO:0000259" key="7">
    <source>
        <dbReference type="Pfam" id="PF10502"/>
    </source>
</evidence>
<dbReference type="PANTHER" id="PTHR43390">
    <property type="entry name" value="SIGNAL PEPTIDASE I"/>
    <property type="match status" value="1"/>
</dbReference>
<proteinExistence type="inferred from homology"/>
<keyword evidence="5 6" id="KW-0378">Hydrolase</keyword>
<dbReference type="PRINTS" id="PR00727">
    <property type="entry name" value="LEADERPTASE"/>
</dbReference>